<accession>A0A3D8GM36</accession>
<dbReference type="Gene3D" id="3.30.70.120">
    <property type="match status" value="1"/>
</dbReference>
<dbReference type="PIRSF" id="PIRSF037489">
    <property type="entry name" value="UCP037489_NIF3_YqfO"/>
    <property type="match status" value="1"/>
</dbReference>
<dbReference type="GO" id="GO:0046872">
    <property type="term" value="F:metal ion binding"/>
    <property type="evidence" value="ECO:0007669"/>
    <property type="project" value="UniProtKB-UniRule"/>
</dbReference>
<gene>
    <name evidence="6" type="ORF">DRW41_18270</name>
</gene>
<dbReference type="GO" id="GO:0005737">
    <property type="term" value="C:cytoplasm"/>
    <property type="evidence" value="ECO:0007669"/>
    <property type="project" value="TreeGrafter"/>
</dbReference>
<dbReference type="AlphaFoldDB" id="A0A3D8GM36"/>
<dbReference type="OrthoDB" id="9792792at2"/>
<keyword evidence="3 4" id="KW-0479">Metal-binding</keyword>
<evidence type="ECO:0000313" key="6">
    <source>
        <dbReference type="EMBL" id="RDU35402.1"/>
    </source>
</evidence>
<reference evidence="6 7" key="1">
    <citation type="submission" date="2018-07" db="EMBL/GenBank/DDBJ databases">
        <title>Bacillus sp. YLB-04 draft genome sequence.</title>
        <authorList>
            <person name="Yu L."/>
            <person name="Tang X."/>
        </authorList>
    </citation>
    <scope>NUCLEOTIDE SEQUENCE [LARGE SCALE GENOMIC DNA]</scope>
    <source>
        <strain evidence="6 7">YLB-04</strain>
    </source>
</reference>
<dbReference type="NCBIfam" id="TIGR00486">
    <property type="entry name" value="YbgI_SA1388"/>
    <property type="match status" value="1"/>
</dbReference>
<evidence type="ECO:0000313" key="7">
    <source>
        <dbReference type="Proteomes" id="UP000257144"/>
    </source>
</evidence>
<organism evidence="6 7">
    <name type="scientific">Neobacillus piezotolerans</name>
    <dbReference type="NCBI Taxonomy" id="2259171"/>
    <lineage>
        <taxon>Bacteria</taxon>
        <taxon>Bacillati</taxon>
        <taxon>Bacillota</taxon>
        <taxon>Bacilli</taxon>
        <taxon>Bacillales</taxon>
        <taxon>Bacillaceae</taxon>
        <taxon>Neobacillus</taxon>
    </lineage>
</organism>
<dbReference type="PANTHER" id="PTHR13799:SF14">
    <property type="entry name" value="GTP CYCLOHYDROLASE 1 TYPE 2 HOMOLOG"/>
    <property type="match status" value="1"/>
</dbReference>
<feature type="binding site" evidence="5">
    <location>
        <position position="67"/>
    </location>
    <ligand>
        <name>a divalent metal cation</name>
        <dbReference type="ChEBI" id="CHEBI:60240"/>
        <label>1</label>
    </ligand>
</feature>
<dbReference type="PANTHER" id="PTHR13799">
    <property type="entry name" value="NGG1 INTERACTING FACTOR 3"/>
    <property type="match status" value="1"/>
</dbReference>
<protein>
    <recommendedName>
        <fullName evidence="2 4">GTP cyclohydrolase 1 type 2 homolog</fullName>
    </recommendedName>
</protein>
<proteinExistence type="inferred from homology"/>
<comment type="similarity">
    <text evidence="1 4">Belongs to the GTP cyclohydrolase I type 2/NIF3 family.</text>
</comment>
<dbReference type="FunFam" id="3.40.1390.30:FF:000001">
    <property type="entry name" value="GTP cyclohydrolase 1 type 2"/>
    <property type="match status" value="1"/>
</dbReference>
<feature type="binding site" evidence="5">
    <location>
        <position position="334"/>
    </location>
    <ligand>
        <name>a divalent metal cation</name>
        <dbReference type="ChEBI" id="CHEBI:60240"/>
        <label>1</label>
    </ligand>
</feature>
<evidence type="ECO:0000256" key="1">
    <source>
        <dbReference type="ARBA" id="ARBA00006964"/>
    </source>
</evidence>
<feature type="binding site" evidence="5">
    <location>
        <position position="106"/>
    </location>
    <ligand>
        <name>a divalent metal cation</name>
        <dbReference type="ChEBI" id="CHEBI:60240"/>
        <label>1</label>
    </ligand>
</feature>
<dbReference type="SUPFAM" id="SSF102705">
    <property type="entry name" value="NIF3 (NGG1p interacting factor 3)-like"/>
    <property type="match status" value="1"/>
</dbReference>
<dbReference type="RefSeq" id="WP_115453466.1">
    <property type="nucleotide sequence ID" value="NZ_QNQT01000010.1"/>
</dbReference>
<evidence type="ECO:0000256" key="3">
    <source>
        <dbReference type="ARBA" id="ARBA00022723"/>
    </source>
</evidence>
<sequence length="371" mass="40132">MKKINGHELIGLMESFSPKEYAMEGDRVGLQVGQLNRPVSRVLVALDLVEQVVDEAIEKGVQLIIAHHPPIYRPLAKLATDTAQGRIFEKLIKHDISVYAAHTNLDVAQGGVNDMLATALDLEKPEVLVPTYEERLKKLVVFVPDAHAGAVREAMGNAGAGAIGNYSHCSFSASGTGRFLPGERTNPFIGSQGRIEEVEETRIETILPERLVKKVVTAMLKAHPYEEPAYDLYPVDNKGASLGLGRIGTIEEMSLRQFAEKVKADLGVEAVRVVGDLEAKVKKVAVLGGDGNKYFSQAKFSGADVYVTGDIYYHVAQDALMLGLNIVDPGHNVEKIMKKGLAAILSGLCADAGYDAEILASDIDTNPFEVI</sequence>
<feature type="binding site" evidence="5">
    <location>
        <position position="68"/>
    </location>
    <ligand>
        <name>a divalent metal cation</name>
        <dbReference type="ChEBI" id="CHEBI:60240"/>
        <label>1</label>
    </ligand>
</feature>
<evidence type="ECO:0000256" key="5">
    <source>
        <dbReference type="PIRSR" id="PIRSR602678-1"/>
    </source>
</evidence>
<evidence type="ECO:0000256" key="4">
    <source>
        <dbReference type="PIRNR" id="PIRNR037489"/>
    </source>
</evidence>
<dbReference type="EMBL" id="QNQT01000010">
    <property type="protein sequence ID" value="RDU35402.1"/>
    <property type="molecule type" value="Genomic_DNA"/>
</dbReference>
<dbReference type="FunFam" id="3.30.70.120:FF:000006">
    <property type="entry name" value="GTP cyclohydrolase 1 type 2 homolog"/>
    <property type="match status" value="1"/>
</dbReference>
<dbReference type="InterPro" id="IPR015867">
    <property type="entry name" value="N-reg_PII/ATP_PRibTrfase_C"/>
</dbReference>
<dbReference type="Gene3D" id="3.40.1390.30">
    <property type="entry name" value="NIF3 (NGG1p interacting factor 3)-like"/>
    <property type="match status" value="1"/>
</dbReference>
<dbReference type="Proteomes" id="UP000257144">
    <property type="component" value="Unassembled WGS sequence"/>
</dbReference>
<feature type="binding site" evidence="5">
    <location>
        <position position="331"/>
    </location>
    <ligand>
        <name>a divalent metal cation</name>
        <dbReference type="ChEBI" id="CHEBI:60240"/>
        <label>1</label>
    </ligand>
</feature>
<dbReference type="InterPro" id="IPR002678">
    <property type="entry name" value="DUF34/NIF3"/>
</dbReference>
<dbReference type="Pfam" id="PF01784">
    <property type="entry name" value="DUF34_NIF3"/>
    <property type="match status" value="1"/>
</dbReference>
<name>A0A3D8GM36_9BACI</name>
<keyword evidence="7" id="KW-1185">Reference proteome</keyword>
<comment type="caution">
    <text evidence="6">The sequence shown here is derived from an EMBL/GenBank/DDBJ whole genome shotgun (WGS) entry which is preliminary data.</text>
</comment>
<dbReference type="InterPro" id="IPR036069">
    <property type="entry name" value="DUF34/NIF3_sf"/>
</dbReference>
<dbReference type="InterPro" id="IPR017221">
    <property type="entry name" value="DUF34/NIF3_bac"/>
</dbReference>
<evidence type="ECO:0000256" key="2">
    <source>
        <dbReference type="ARBA" id="ARBA00022112"/>
    </source>
</evidence>